<dbReference type="Proteomes" id="UP000319212">
    <property type="component" value="Unassembled WGS sequence"/>
</dbReference>
<dbReference type="AlphaFoldDB" id="A0A502DXU8"/>
<evidence type="ECO:0000313" key="4">
    <source>
        <dbReference type="EMBL" id="TPG29242.1"/>
    </source>
</evidence>
<dbReference type="RefSeq" id="WP_140841580.1">
    <property type="nucleotide sequence ID" value="NZ_RCZI01000002.1"/>
</dbReference>
<dbReference type="GO" id="GO:0030288">
    <property type="term" value="C:outer membrane-bounded periplasmic space"/>
    <property type="evidence" value="ECO:0007669"/>
    <property type="project" value="TreeGrafter"/>
</dbReference>
<dbReference type="PANTHER" id="PTHR32282:SF33">
    <property type="entry name" value="PEPTIDOGLYCAN GLYCOSYLTRANSFERASE"/>
    <property type="match status" value="1"/>
</dbReference>
<dbReference type="OrthoDB" id="8835701at2"/>
<evidence type="ECO:0000256" key="2">
    <source>
        <dbReference type="ARBA" id="ARBA00022679"/>
    </source>
</evidence>
<dbReference type="EMBL" id="RCZI01000002">
    <property type="protein sequence ID" value="TPG29242.1"/>
    <property type="molecule type" value="Genomic_DNA"/>
</dbReference>
<evidence type="ECO:0000259" key="3">
    <source>
        <dbReference type="Pfam" id="PF00912"/>
    </source>
</evidence>
<evidence type="ECO:0000313" key="5">
    <source>
        <dbReference type="Proteomes" id="UP000319212"/>
    </source>
</evidence>
<proteinExistence type="predicted"/>
<reference evidence="4 5" key="1">
    <citation type="journal article" date="2019" name="Environ. Microbiol.">
        <title>Species interactions and distinct microbial communities in high Arctic permafrost affected cryosols are associated with the CH4 and CO2 gas fluxes.</title>
        <authorList>
            <person name="Altshuler I."/>
            <person name="Hamel J."/>
            <person name="Turney S."/>
            <person name="Magnuson E."/>
            <person name="Levesque R."/>
            <person name="Greer C."/>
            <person name="Whyte L.G."/>
        </authorList>
    </citation>
    <scope>NUCLEOTIDE SEQUENCE [LARGE SCALE GENOMIC DNA]</scope>
    <source>
        <strain evidence="4 5">S06.C</strain>
    </source>
</reference>
<dbReference type="SUPFAM" id="SSF53955">
    <property type="entry name" value="Lysozyme-like"/>
    <property type="match status" value="1"/>
</dbReference>
<dbReference type="InterPro" id="IPR050396">
    <property type="entry name" value="Glycosyltr_51/Transpeptidase"/>
</dbReference>
<dbReference type="Pfam" id="PF00912">
    <property type="entry name" value="Transgly"/>
    <property type="match status" value="1"/>
</dbReference>
<dbReference type="GO" id="GO:0009252">
    <property type="term" value="P:peptidoglycan biosynthetic process"/>
    <property type="evidence" value="ECO:0007669"/>
    <property type="project" value="TreeGrafter"/>
</dbReference>
<accession>A0A502DXU8</accession>
<keyword evidence="2 4" id="KW-0808">Transferase</keyword>
<dbReference type="GO" id="GO:0008955">
    <property type="term" value="F:peptidoglycan glycosyltransferase activity"/>
    <property type="evidence" value="ECO:0007669"/>
    <property type="project" value="TreeGrafter"/>
</dbReference>
<evidence type="ECO:0000256" key="1">
    <source>
        <dbReference type="ARBA" id="ARBA00004752"/>
    </source>
</evidence>
<gene>
    <name evidence="4" type="ORF">EAH82_10875</name>
</gene>
<comment type="pathway">
    <text evidence="1">Cell wall biogenesis; peptidoglycan biosynthesis.</text>
</comment>
<dbReference type="PANTHER" id="PTHR32282">
    <property type="entry name" value="BINDING PROTEIN TRANSPEPTIDASE, PUTATIVE-RELATED"/>
    <property type="match status" value="1"/>
</dbReference>
<organism evidence="4 5">
    <name type="scientific">Variovorax guangxiensis</name>
    <dbReference type="NCBI Taxonomy" id="1775474"/>
    <lineage>
        <taxon>Bacteria</taxon>
        <taxon>Pseudomonadati</taxon>
        <taxon>Pseudomonadota</taxon>
        <taxon>Betaproteobacteria</taxon>
        <taxon>Burkholderiales</taxon>
        <taxon>Comamonadaceae</taxon>
        <taxon>Variovorax</taxon>
    </lineage>
</organism>
<dbReference type="InterPro" id="IPR001264">
    <property type="entry name" value="Glyco_trans_51"/>
</dbReference>
<feature type="domain" description="Glycosyl transferase family 51" evidence="3">
    <location>
        <begin position="243"/>
        <end position="374"/>
    </location>
</feature>
<protein>
    <submittedName>
        <fullName evidence="4">Glycosyl transferase</fullName>
    </submittedName>
</protein>
<sequence>MKRTLRFVLLGLLALVTTAVVALALIVKLVLSPAVGEWAAEVGAGPVRFEVGVPTVIRLATSSWFAPHLAGRSFESGHGTLRFGWNEAMQSLELRCAPCSANLPALGAQPLRVAQLLATVRRDGNQFAGRFEAQPEGGDGADRAPLQGRWDGRLSQKAMQLSVDAEDAPIARWYAVMAPSLPELRQARIGGTLGLRAQLTLPEGAIALQPRVERFTVEGLGSEALLGARSSCGAPARLANDSWLARAVISAEDQRFFQHPGYDLLELGAAFAANQKGGGVERGGSTLTQQLAKLAITGSERSGERKLRELLYAVEMEQTLGKARILQLYLDNAPWGGTVCGAEAAARRYFKRSARALEPAQAAWLAAMLHKPSAELAQWQATGSIDAARFKRVAEGIRGIGRNQREALLRNVETARFTAP</sequence>
<comment type="caution">
    <text evidence="4">The sequence shown here is derived from an EMBL/GenBank/DDBJ whole genome shotgun (WGS) entry which is preliminary data.</text>
</comment>
<name>A0A502DXU8_9BURK</name>
<dbReference type="Gene3D" id="1.10.3810.10">
    <property type="entry name" value="Biosynthetic peptidoglycan transglycosylase-like"/>
    <property type="match status" value="1"/>
</dbReference>
<dbReference type="InterPro" id="IPR036950">
    <property type="entry name" value="PBP_transglycosylase"/>
</dbReference>
<dbReference type="InterPro" id="IPR023346">
    <property type="entry name" value="Lysozyme-like_dom_sf"/>
</dbReference>